<gene>
    <name evidence="2" type="ORF">UFOPK2399_01714</name>
</gene>
<dbReference type="Pfam" id="PF08241">
    <property type="entry name" value="Methyltransf_11"/>
    <property type="match status" value="1"/>
</dbReference>
<proteinExistence type="predicted"/>
<accession>A0A6J6QD19</accession>
<dbReference type="GO" id="GO:0008757">
    <property type="term" value="F:S-adenosylmethionine-dependent methyltransferase activity"/>
    <property type="evidence" value="ECO:0007669"/>
    <property type="project" value="InterPro"/>
</dbReference>
<evidence type="ECO:0000259" key="1">
    <source>
        <dbReference type="Pfam" id="PF08241"/>
    </source>
</evidence>
<dbReference type="InterPro" id="IPR013216">
    <property type="entry name" value="Methyltransf_11"/>
</dbReference>
<protein>
    <submittedName>
        <fullName evidence="2">Unannotated protein</fullName>
    </submittedName>
</protein>
<dbReference type="SUPFAM" id="SSF53335">
    <property type="entry name" value="S-adenosyl-L-methionine-dependent methyltransferases"/>
    <property type="match status" value="1"/>
</dbReference>
<feature type="domain" description="Methyltransferase type 11" evidence="1">
    <location>
        <begin position="143"/>
        <end position="224"/>
    </location>
</feature>
<sequence>MTASAPNPVLQAWIDATAGSDEEFVEQAWRRMLRRPPEEAGKARALARLADGTLSRATLLRELATDDEFTRVTLLDDGLSLAAGARRSGARPRGLVAPADTDERLVEIPWCLSRYAGERRVLDAGYAFAEPSYLAGLVGLGVPELTGVDLAEASVPGMTGVVADLRELPFADRSFDLAFCISTLEHIGLDNQVYGLTAAHEPEGQLRALKEFRRVLASHGRLLISVPTGEQQELGWQVQRPPAAWIDLFEKAGFIVFEDEVYELGSDGWRSTSSLVTEGARYGERGPAASAVLCAELRPKSLSETVRLAVRDFRHRDEPRRSTRGDGTDAA</sequence>
<organism evidence="2">
    <name type="scientific">freshwater metagenome</name>
    <dbReference type="NCBI Taxonomy" id="449393"/>
    <lineage>
        <taxon>unclassified sequences</taxon>
        <taxon>metagenomes</taxon>
        <taxon>ecological metagenomes</taxon>
    </lineage>
</organism>
<evidence type="ECO:0000313" key="2">
    <source>
        <dbReference type="EMBL" id="CAB4706688.1"/>
    </source>
</evidence>
<dbReference type="CDD" id="cd02440">
    <property type="entry name" value="AdoMet_MTases"/>
    <property type="match status" value="1"/>
</dbReference>
<dbReference type="AlphaFoldDB" id="A0A6J6QD19"/>
<name>A0A6J6QD19_9ZZZZ</name>
<reference evidence="2" key="1">
    <citation type="submission" date="2020-05" db="EMBL/GenBank/DDBJ databases">
        <authorList>
            <person name="Chiriac C."/>
            <person name="Salcher M."/>
            <person name="Ghai R."/>
            <person name="Kavagutti S V."/>
        </authorList>
    </citation>
    <scope>NUCLEOTIDE SEQUENCE</scope>
</reference>
<dbReference type="InterPro" id="IPR029063">
    <property type="entry name" value="SAM-dependent_MTases_sf"/>
</dbReference>
<dbReference type="EMBL" id="CAEZXP010000007">
    <property type="protein sequence ID" value="CAB4706688.1"/>
    <property type="molecule type" value="Genomic_DNA"/>
</dbReference>
<dbReference type="Gene3D" id="3.40.50.150">
    <property type="entry name" value="Vaccinia Virus protein VP39"/>
    <property type="match status" value="1"/>
</dbReference>